<dbReference type="InterPro" id="IPR050870">
    <property type="entry name" value="FAST_kinase"/>
</dbReference>
<evidence type="ECO:0000313" key="3">
    <source>
        <dbReference type="Proteomes" id="UP001152797"/>
    </source>
</evidence>
<accession>A0A9P1GD63</accession>
<dbReference type="GO" id="GO:0003723">
    <property type="term" value="F:RNA binding"/>
    <property type="evidence" value="ECO:0007669"/>
    <property type="project" value="TreeGrafter"/>
</dbReference>
<keyword evidence="3" id="KW-1185">Reference proteome</keyword>
<evidence type="ECO:0000313" key="2">
    <source>
        <dbReference type="EMBL" id="CAL4797013.1"/>
    </source>
</evidence>
<dbReference type="AlphaFoldDB" id="A0A9P1GD63"/>
<evidence type="ECO:0000313" key="1">
    <source>
        <dbReference type="EMBL" id="CAI4009701.1"/>
    </source>
</evidence>
<reference evidence="2 3" key="2">
    <citation type="submission" date="2024-05" db="EMBL/GenBank/DDBJ databases">
        <authorList>
            <person name="Chen Y."/>
            <person name="Shah S."/>
            <person name="Dougan E. K."/>
            <person name="Thang M."/>
            <person name="Chan C."/>
        </authorList>
    </citation>
    <scope>NUCLEOTIDE SEQUENCE [LARGE SCALE GENOMIC DNA]</scope>
</reference>
<reference evidence="1" key="1">
    <citation type="submission" date="2022-10" db="EMBL/GenBank/DDBJ databases">
        <authorList>
            <person name="Chen Y."/>
            <person name="Dougan E. K."/>
            <person name="Chan C."/>
            <person name="Rhodes N."/>
            <person name="Thang M."/>
        </authorList>
    </citation>
    <scope>NUCLEOTIDE SEQUENCE</scope>
</reference>
<dbReference type="EMBL" id="CAMXCT020004602">
    <property type="protein sequence ID" value="CAL1163076.1"/>
    <property type="molecule type" value="Genomic_DNA"/>
</dbReference>
<comment type="caution">
    <text evidence="1">The sequence shown here is derived from an EMBL/GenBank/DDBJ whole genome shotgun (WGS) entry which is preliminary data.</text>
</comment>
<name>A0A9P1GD63_9DINO</name>
<dbReference type="GO" id="GO:0035770">
    <property type="term" value="C:ribonucleoprotein granule"/>
    <property type="evidence" value="ECO:0007669"/>
    <property type="project" value="TreeGrafter"/>
</dbReference>
<dbReference type="EMBL" id="CAMXCT010004602">
    <property type="protein sequence ID" value="CAI4009701.1"/>
    <property type="molecule type" value="Genomic_DNA"/>
</dbReference>
<gene>
    <name evidence="1" type="ORF">C1SCF055_LOCUS35040</name>
</gene>
<dbReference type="GO" id="GO:0005759">
    <property type="term" value="C:mitochondrial matrix"/>
    <property type="evidence" value="ECO:0007669"/>
    <property type="project" value="TreeGrafter"/>
</dbReference>
<proteinExistence type="predicted"/>
<dbReference type="GO" id="GO:0044528">
    <property type="term" value="P:regulation of mitochondrial mRNA stability"/>
    <property type="evidence" value="ECO:0007669"/>
    <property type="project" value="TreeGrafter"/>
</dbReference>
<dbReference type="Proteomes" id="UP001152797">
    <property type="component" value="Unassembled WGS sequence"/>
</dbReference>
<dbReference type="PANTHER" id="PTHR21228:SF40">
    <property type="entry name" value="LD45607P"/>
    <property type="match status" value="1"/>
</dbReference>
<dbReference type="GO" id="GO:0000963">
    <property type="term" value="P:mitochondrial RNA processing"/>
    <property type="evidence" value="ECO:0007669"/>
    <property type="project" value="TreeGrafter"/>
</dbReference>
<dbReference type="PANTHER" id="PTHR21228">
    <property type="entry name" value="FAST LEU-RICH DOMAIN-CONTAINING"/>
    <property type="match status" value="1"/>
</dbReference>
<organism evidence="1">
    <name type="scientific">Cladocopium goreaui</name>
    <dbReference type="NCBI Taxonomy" id="2562237"/>
    <lineage>
        <taxon>Eukaryota</taxon>
        <taxon>Sar</taxon>
        <taxon>Alveolata</taxon>
        <taxon>Dinophyceae</taxon>
        <taxon>Suessiales</taxon>
        <taxon>Symbiodiniaceae</taxon>
        <taxon>Cladocopium</taxon>
    </lineage>
</organism>
<dbReference type="EMBL" id="CAMXCT030004602">
    <property type="protein sequence ID" value="CAL4797013.1"/>
    <property type="molecule type" value="Genomic_DNA"/>
</dbReference>
<dbReference type="OrthoDB" id="413408at2759"/>
<protein>
    <submittedName>
        <fullName evidence="1">Uncharacterized protein</fullName>
    </submittedName>
</protein>
<sequence length="463" mass="50574">MQRISKHLSLACEGGAVYRLLLQGVSQQELEIQQDLLTAAYGAEVRLSRLHPAAPSRLLQTVQRHQAKLGAVNASTALHLLAQAVPSASPASPVSASVAGALLSAASQPTAEPRDLAVASWASAKLQLSNCDALQALQDAIQAAAERLDGQDVANVCWAFASMDSSVASQPHFFATLADAAVPKIRDHFSARHVAITCWALAKVRLPHDDFILAAAGAMQGSKADGWMPQDLSNFLWSSAALRCDLPLPLELIAQRAAQLTWQQFKPQELSICMWAAYTLGVVDGRGASIRAVKRMLQHAAREIRVRGAEDFEARHLLNSAWALARWQRHCRLVGWQQECKDYVCRPALRILAEAAKNGGFQRFRPHELSRLIWAVASQSCLKLRPMGPPLLDYVRSPEKLVAFDPDALVSLVTSLAWILERLVWELPGRRTHSRIVPESPREVPAMDPAAFVGSSGSALWDF</sequence>